<protein>
    <submittedName>
        <fullName evidence="1">Uncharacterized protein</fullName>
    </submittedName>
</protein>
<proteinExistence type="predicted"/>
<dbReference type="Proteomes" id="UP001526147">
    <property type="component" value="Unassembled WGS sequence"/>
</dbReference>
<evidence type="ECO:0000313" key="1">
    <source>
        <dbReference type="EMBL" id="MCV9886276.1"/>
    </source>
</evidence>
<comment type="caution">
    <text evidence="1">The sequence shown here is derived from an EMBL/GenBank/DDBJ whole genome shotgun (WGS) entry which is preliminary data.</text>
</comment>
<name>A0ABT3DHC3_9BACI</name>
<organism evidence="1 2">
    <name type="scientific">Metabacillus halosaccharovorans</name>
    <dbReference type="NCBI Taxonomy" id="930124"/>
    <lineage>
        <taxon>Bacteria</taxon>
        <taxon>Bacillati</taxon>
        <taxon>Bacillota</taxon>
        <taxon>Bacilli</taxon>
        <taxon>Bacillales</taxon>
        <taxon>Bacillaceae</taxon>
        <taxon>Metabacillus</taxon>
    </lineage>
</organism>
<dbReference type="RefSeq" id="WP_264142901.1">
    <property type="nucleotide sequence ID" value="NZ_JAOYEY010000036.1"/>
</dbReference>
<gene>
    <name evidence="1" type="ORF">OIH86_11455</name>
</gene>
<dbReference type="EMBL" id="JAOYEY010000036">
    <property type="protein sequence ID" value="MCV9886276.1"/>
    <property type="molecule type" value="Genomic_DNA"/>
</dbReference>
<evidence type="ECO:0000313" key="2">
    <source>
        <dbReference type="Proteomes" id="UP001526147"/>
    </source>
</evidence>
<keyword evidence="2" id="KW-1185">Reference proteome</keyword>
<accession>A0ABT3DHC3</accession>
<sequence length="116" mass="13655">MTHYKVFYDHFDGIEVPIWLVLNIRENKIDWTNCNYSFQVQAPFDLHPSEYFDQFALNVSITMDELTLNSKEHHIGINLDLVKSRIIEHDVNFNDVSNFVIQMSDLEEVLSYTIGD</sequence>
<reference evidence="1 2" key="1">
    <citation type="submission" date="2022-10" db="EMBL/GenBank/DDBJ databases">
        <title>Draft genome assembly of moderately radiation resistant bacterium Metabacillus halosaccharovorans.</title>
        <authorList>
            <person name="Pal S."/>
            <person name="Gopinathan A."/>
        </authorList>
    </citation>
    <scope>NUCLEOTIDE SEQUENCE [LARGE SCALE GENOMIC DNA]</scope>
    <source>
        <strain evidence="1 2">VITHBRA001</strain>
    </source>
</reference>